<proteinExistence type="predicted"/>
<dbReference type="Proteomes" id="UP000184010">
    <property type="component" value="Unassembled WGS sequence"/>
</dbReference>
<sequence length="58" mass="6275">MCFRPASASRPIECPNCGMKVPVVGGVKQKKCPKCKADLTQVEAKPEEKPEGEADTEK</sequence>
<gene>
    <name evidence="1" type="ORF">SAMN02745215_00912</name>
</gene>
<evidence type="ECO:0000313" key="1">
    <source>
        <dbReference type="EMBL" id="SHN58305.1"/>
    </source>
</evidence>
<dbReference type="EMBL" id="FRDN01000004">
    <property type="protein sequence ID" value="SHN58305.1"/>
    <property type="molecule type" value="Genomic_DNA"/>
</dbReference>
<protein>
    <submittedName>
        <fullName evidence="1">Uncharacterized protein</fullName>
    </submittedName>
</protein>
<organism evidence="1 2">
    <name type="scientific">Desulfitobacterium chlororespirans DSM 11544</name>
    <dbReference type="NCBI Taxonomy" id="1121395"/>
    <lineage>
        <taxon>Bacteria</taxon>
        <taxon>Bacillati</taxon>
        <taxon>Bacillota</taxon>
        <taxon>Clostridia</taxon>
        <taxon>Eubacteriales</taxon>
        <taxon>Desulfitobacteriaceae</taxon>
        <taxon>Desulfitobacterium</taxon>
    </lineage>
</organism>
<dbReference type="AlphaFoldDB" id="A0A1M7SIM4"/>
<name>A0A1M7SIM4_9FIRM</name>
<dbReference type="STRING" id="1121395.SAMN02745215_00912"/>
<reference evidence="2" key="1">
    <citation type="submission" date="2016-12" db="EMBL/GenBank/DDBJ databases">
        <authorList>
            <person name="Varghese N."/>
            <person name="Submissions S."/>
        </authorList>
    </citation>
    <scope>NUCLEOTIDE SEQUENCE [LARGE SCALE GENOMIC DNA]</scope>
    <source>
        <strain evidence="2">DSM 11544</strain>
    </source>
</reference>
<accession>A0A1M7SIM4</accession>
<dbReference type="RefSeq" id="WP_178371628.1">
    <property type="nucleotide sequence ID" value="NZ_FRDN01000004.1"/>
</dbReference>
<evidence type="ECO:0000313" key="2">
    <source>
        <dbReference type="Proteomes" id="UP000184010"/>
    </source>
</evidence>
<keyword evidence="2" id="KW-1185">Reference proteome</keyword>